<comment type="pathway">
    <text evidence="1">Nucleotide-sugar biosynthesis; UDP-N-acetyl-alpha-D-glucosamine biosynthesis; UDP-N-acetyl-alpha-D-glucosamine from N-acetyl-alpha-D-glucosamine 1-phosphate: step 1/1.</text>
</comment>
<feature type="compositionally biased region" description="Basic and acidic residues" evidence="7">
    <location>
        <begin position="881"/>
        <end position="912"/>
    </location>
</feature>
<dbReference type="PANTHER" id="PTHR11952:SF2">
    <property type="entry name" value="LD24639P"/>
    <property type="match status" value="1"/>
</dbReference>
<dbReference type="Gene3D" id="3.90.550.10">
    <property type="entry name" value="Spore Coat Polysaccharide Biosynthesis Protein SpsA, Chain A"/>
    <property type="match status" value="1"/>
</dbReference>
<dbReference type="PANTHER" id="PTHR11952">
    <property type="entry name" value="UDP- GLUCOSE PYROPHOSPHORYLASE"/>
    <property type="match status" value="1"/>
</dbReference>
<keyword evidence="5" id="KW-0548">Nucleotidyltransferase</keyword>
<feature type="compositionally biased region" description="Basic and acidic residues" evidence="7">
    <location>
        <begin position="1192"/>
        <end position="1201"/>
    </location>
</feature>
<dbReference type="InterPro" id="IPR029044">
    <property type="entry name" value="Nucleotide-diphossugar_trans"/>
</dbReference>
<evidence type="ECO:0000256" key="6">
    <source>
        <dbReference type="ARBA" id="ARBA00048493"/>
    </source>
</evidence>
<dbReference type="SUPFAM" id="SSF53448">
    <property type="entry name" value="Nucleotide-diphospho-sugar transferases"/>
    <property type="match status" value="1"/>
</dbReference>
<proteinExistence type="inferred from homology"/>
<name>A0ABQ5SHI8_9CHLO</name>
<gene>
    <name evidence="8" type="ORF">VaNZ11_014011</name>
</gene>
<evidence type="ECO:0000313" key="8">
    <source>
        <dbReference type="EMBL" id="GLI69408.1"/>
    </source>
</evidence>
<comment type="caution">
    <text evidence="8">The sequence shown here is derived from an EMBL/GenBank/DDBJ whole genome shotgun (WGS) entry which is preliminary data.</text>
</comment>
<accession>A0ABQ5SHI8</accession>
<comment type="catalytic activity">
    <reaction evidence="6">
        <text>N-acetyl-alpha-D-glucosamine 1-phosphate + UTP + H(+) = UDP-N-acetyl-alpha-D-glucosamine + diphosphate</text>
        <dbReference type="Rhea" id="RHEA:13509"/>
        <dbReference type="ChEBI" id="CHEBI:15378"/>
        <dbReference type="ChEBI" id="CHEBI:33019"/>
        <dbReference type="ChEBI" id="CHEBI:46398"/>
        <dbReference type="ChEBI" id="CHEBI:57705"/>
        <dbReference type="ChEBI" id="CHEBI:57776"/>
        <dbReference type="EC" id="2.7.7.23"/>
    </reaction>
</comment>
<reference evidence="8 9" key="1">
    <citation type="journal article" date="2023" name="IScience">
        <title>Expanded male sex-determining region conserved during the evolution of homothallism in the green alga Volvox.</title>
        <authorList>
            <person name="Yamamoto K."/>
            <person name="Matsuzaki R."/>
            <person name="Mahakham W."/>
            <person name="Heman W."/>
            <person name="Sekimoto H."/>
            <person name="Kawachi M."/>
            <person name="Minakuchi Y."/>
            <person name="Toyoda A."/>
            <person name="Nozaki H."/>
        </authorList>
    </citation>
    <scope>NUCLEOTIDE SEQUENCE [LARGE SCALE GENOMIC DNA]</scope>
    <source>
        <strain evidence="8 9">NIES-4468</strain>
    </source>
</reference>
<evidence type="ECO:0000256" key="1">
    <source>
        <dbReference type="ARBA" id="ARBA00005208"/>
    </source>
</evidence>
<evidence type="ECO:0000256" key="5">
    <source>
        <dbReference type="ARBA" id="ARBA00022695"/>
    </source>
</evidence>
<sequence length="1671" mass="174683">MELAFTGGFAWAAWQILGKLQKHVSKVENYIDDGRLLGDWESECKAQVAKKQRAAAAMGQGATASHHDHIFEDWRNKKLRPAQITQLVTDLAELAQWAGAGRWVPELRGDQPVKPWTDYGAGGKVHLLQAADALDFSFAEVVKRNAEDLAGNWLWQVTEALPALSAEPVRSAGPNQRLGDLKTRLTEAEAAVRAALDSERRSQATSLKGLVQPLAVAACMRKLQMLKVLSEDVGLTASASAAAAERIRTELKAPLTLVAAISEVAVQKDAAEAAIAEEADAAVAAERETRMAQIEAAAAATYRRVLTLQTASPTHWHAASTTPALHRLGLLAALLGELACGDAAGTQAGSAAAAELADAVRKLTPQMRIVLSEEQKARETELLAALTPAPLAPAVAVLEPVAEAAVDTNENGNDEAEGKAEDEGDSKEPAPAVSAAPAPPPPPARPAPGAAAEELRSLLEAAIRTQLEKARAERKAARAAKRAATKTAAAAAKVAAAEAEAAAKAADASESSSPGGSAEVTTAEAVDATAEVDEPKAEKGAAEVGSEETEEASAAVPSADIAAESAGNRGSATAEPEKDKETKDEGANGEEVKDESAQNEEEAKDEAEEDKETNDERVDAGDNASETTLGDKAPKVPAETSPVETEAALTKEAVEEKVPEEEEVEEEEEEAPTAEESVDVDAVRRAVEADARARADAEQESAVMKLQDALDALRVSISVQALKALVDKVSAPDGAADAPDIGARLLAIESLFRDALAAPTDNALSVAVAAAAAKLTAADRAALNAASVGAVGRLEAAATLIKLTTDVSRLDMGPGCSDVLRRIDAWLVQQQEAVVVAVERAADRAARAVAKAEAAAAKAAEEEAAVAVATTKAEVEGEAIEVEKGEEVDQGGKEDKEAEEAKVEEEGKAEDPKEAEDEEEEASPTVDPARLAEGRQLVSGLLAEGLVLLELAPPSNKKLQLLRESVDALNPVGGDGIVQNRLINTLKDVVGQLGPIGGSVEARLSQLLEEAERERLLQVRANAMAIYSALTAFLRLETETWESVQADLEKAKKAVYGVKIERRAESLAAGQAACGDISERCAALARAVLGLSSPAGKEAAVPAKVALQSMAEQAQALSAALNDYVSYVRLREHALGIPITAKAEMDEDCELSLPTMDTMTARHGNEAVWLDLAGLGLDQPGADDEDSEDGDTEAKQAAHEKAVDELQQRLNDWHTAGLKLLARGHAALVTLGGLTVDGGSSELRLTADLGLPSAKSLLQLGAEKLARLQLLAAESVSGPNSGVAYPLQWYLLVSPPSVAPLKAFLEENEYFGMLPSQVHVYGNDVRPPLMNEDFKVVLDSFGCRTARSQPGSGEVFLALRRCGALSHMRRLGIRCLEVNAVEDNLLGRLLDPAFLGACAASAIDSAAKVAVPGVQTEGLCALPELYSRYLELLGGSSPLLQTLGDVVPVLGSYYFSMDFVRRVDKRLREEPLALYRLAPADKVPTRGSGAGAVAAAAAAKPGTVAAGATAAPAPGGGAMGYRLERRLSDFASPAIGRLLGSEVHLAMVAVDVGTEFAPVWGAAPFYRVASPKAAVDALLLQHTRWVEDSGGSMADEEEGVIEISPLVSYAGEGLAPLVEGKTFEEAYVLELQGFSAESAGNASNVGAWAVPALVLYSGVAAAKLLAKVAHK</sequence>
<dbReference type="EMBL" id="BSDZ01000086">
    <property type="protein sequence ID" value="GLI69408.1"/>
    <property type="molecule type" value="Genomic_DNA"/>
</dbReference>
<dbReference type="InterPro" id="IPR002618">
    <property type="entry name" value="UDPGP_fam"/>
</dbReference>
<feature type="compositionally biased region" description="Acidic residues" evidence="7">
    <location>
        <begin position="658"/>
        <end position="678"/>
    </location>
</feature>
<dbReference type="InterPro" id="IPR039741">
    <property type="entry name" value="UDP-sugar_pyrophosphorylase"/>
</dbReference>
<evidence type="ECO:0000256" key="3">
    <source>
        <dbReference type="ARBA" id="ARBA00012457"/>
    </source>
</evidence>
<evidence type="ECO:0000313" key="9">
    <source>
        <dbReference type="Proteomes" id="UP001165090"/>
    </source>
</evidence>
<feature type="region of interest" description="Disordered" evidence="7">
    <location>
        <begin position="877"/>
        <end position="930"/>
    </location>
</feature>
<evidence type="ECO:0000256" key="7">
    <source>
        <dbReference type="SAM" id="MobiDB-lite"/>
    </source>
</evidence>
<feature type="compositionally biased region" description="Low complexity" evidence="7">
    <location>
        <begin position="485"/>
        <end position="529"/>
    </location>
</feature>
<feature type="compositionally biased region" description="Acidic residues" evidence="7">
    <location>
        <begin position="913"/>
        <end position="922"/>
    </location>
</feature>
<feature type="compositionally biased region" description="Basic and acidic residues" evidence="7">
    <location>
        <begin position="575"/>
        <end position="596"/>
    </location>
</feature>
<keyword evidence="9" id="KW-1185">Reference proteome</keyword>
<evidence type="ECO:0000256" key="4">
    <source>
        <dbReference type="ARBA" id="ARBA00022679"/>
    </source>
</evidence>
<comment type="similarity">
    <text evidence="2">Belongs to the UDPGP type 1 family.</text>
</comment>
<feature type="compositionally biased region" description="Pro residues" evidence="7">
    <location>
        <begin position="437"/>
        <end position="446"/>
    </location>
</feature>
<feature type="region of interest" description="Disordered" evidence="7">
    <location>
        <begin position="470"/>
        <end position="678"/>
    </location>
</feature>
<keyword evidence="4" id="KW-0808">Transferase</keyword>
<feature type="compositionally biased region" description="Acidic residues" evidence="7">
    <location>
        <begin position="1181"/>
        <end position="1191"/>
    </location>
</feature>
<dbReference type="EC" id="2.7.7.23" evidence="3"/>
<organism evidence="8 9">
    <name type="scientific">Volvox africanus</name>
    <dbReference type="NCBI Taxonomy" id="51714"/>
    <lineage>
        <taxon>Eukaryota</taxon>
        <taxon>Viridiplantae</taxon>
        <taxon>Chlorophyta</taxon>
        <taxon>core chlorophytes</taxon>
        <taxon>Chlorophyceae</taxon>
        <taxon>CS clade</taxon>
        <taxon>Chlamydomonadales</taxon>
        <taxon>Volvocaceae</taxon>
        <taxon>Volvox</taxon>
    </lineage>
</organism>
<feature type="region of interest" description="Disordered" evidence="7">
    <location>
        <begin position="1179"/>
        <end position="1201"/>
    </location>
</feature>
<feature type="region of interest" description="Disordered" evidence="7">
    <location>
        <begin position="406"/>
        <end position="452"/>
    </location>
</feature>
<evidence type="ECO:0000256" key="2">
    <source>
        <dbReference type="ARBA" id="ARBA00010401"/>
    </source>
</evidence>
<dbReference type="Pfam" id="PF01704">
    <property type="entry name" value="UDPGP"/>
    <property type="match status" value="1"/>
</dbReference>
<feature type="compositionally biased region" description="Low complexity" evidence="7">
    <location>
        <begin position="552"/>
        <end position="566"/>
    </location>
</feature>
<protein>
    <recommendedName>
        <fullName evidence="3">UDP-N-acetylglucosamine diphosphorylase</fullName>
        <ecNumber evidence="3">2.7.7.23</ecNumber>
    </recommendedName>
</protein>
<feature type="compositionally biased region" description="Acidic residues" evidence="7">
    <location>
        <begin position="597"/>
        <end position="613"/>
    </location>
</feature>
<dbReference type="Proteomes" id="UP001165090">
    <property type="component" value="Unassembled WGS sequence"/>
</dbReference>